<dbReference type="Pfam" id="PF07503">
    <property type="entry name" value="zf-HYPF"/>
    <property type="match status" value="2"/>
</dbReference>
<organism evidence="12 13">
    <name type="scientific">Mariniflexile aquimaris</name>
    <dbReference type="NCBI Taxonomy" id="881009"/>
    <lineage>
        <taxon>Bacteria</taxon>
        <taxon>Pseudomonadati</taxon>
        <taxon>Bacteroidota</taxon>
        <taxon>Flavobacteriia</taxon>
        <taxon>Flavobacteriales</taxon>
        <taxon>Flavobacteriaceae</taxon>
        <taxon>Mariniflexile</taxon>
    </lineage>
</organism>
<evidence type="ECO:0000256" key="2">
    <source>
        <dbReference type="ARBA" id="ARBA00008097"/>
    </source>
</evidence>
<feature type="active site" evidence="9">
    <location>
        <position position="37"/>
    </location>
</feature>
<dbReference type="PIRSF" id="PIRSF006256">
    <property type="entry name" value="CMPcnvr_hdrg_mat"/>
    <property type="match status" value="1"/>
</dbReference>
<reference evidence="13" key="1">
    <citation type="journal article" date="2019" name="Int. J. Syst. Evol. Microbiol.">
        <title>The Global Catalogue of Microorganisms (GCM) 10K type strain sequencing project: providing services to taxonomists for standard genome sequencing and annotation.</title>
        <authorList>
            <consortium name="The Broad Institute Genomics Platform"/>
            <consortium name="The Broad Institute Genome Sequencing Center for Infectious Disease"/>
            <person name="Wu L."/>
            <person name="Ma J."/>
        </authorList>
    </citation>
    <scope>NUCLEOTIDE SEQUENCE [LARGE SCALE GENOMIC DNA]</scope>
    <source>
        <strain evidence="13">CCUG 60529</strain>
    </source>
</reference>
<feature type="domain" description="Acylphosphatase-like" evidence="10">
    <location>
        <begin position="4"/>
        <end position="90"/>
    </location>
</feature>
<dbReference type="Gene3D" id="3.90.870.50">
    <property type="match status" value="1"/>
</dbReference>
<comment type="similarity">
    <text evidence="2 8">Belongs to the carbamoyltransferase HypF family.</text>
</comment>
<feature type="domain" description="YrdC-like" evidence="11">
    <location>
        <begin position="200"/>
        <end position="389"/>
    </location>
</feature>
<comment type="pathway">
    <text evidence="1">Protein modification; [NiFe] hydrogenase maturation.</text>
</comment>
<dbReference type="EMBL" id="JBHTIB010000012">
    <property type="protein sequence ID" value="MFD0836501.1"/>
    <property type="molecule type" value="Genomic_DNA"/>
</dbReference>
<dbReference type="InterPro" id="IPR017945">
    <property type="entry name" value="DHBP_synth_RibB-like_a/b_dom"/>
</dbReference>
<dbReference type="Pfam" id="PF22521">
    <property type="entry name" value="HypF_C_2"/>
    <property type="match status" value="1"/>
</dbReference>
<dbReference type="InterPro" id="IPR011125">
    <property type="entry name" value="Znf_HypF"/>
</dbReference>
<dbReference type="SUPFAM" id="SSF53067">
    <property type="entry name" value="Actin-like ATPase domain"/>
    <property type="match status" value="1"/>
</dbReference>
<dbReference type="Pfam" id="PF00708">
    <property type="entry name" value="Acylphosphatase"/>
    <property type="match status" value="1"/>
</dbReference>
<dbReference type="Pfam" id="PF17788">
    <property type="entry name" value="HypF_C"/>
    <property type="match status" value="1"/>
</dbReference>
<dbReference type="Gene3D" id="3.30.110.120">
    <property type="match status" value="1"/>
</dbReference>
<evidence type="ECO:0000313" key="12">
    <source>
        <dbReference type="EMBL" id="MFD0836501.1"/>
    </source>
</evidence>
<dbReference type="PROSITE" id="PS51163">
    <property type="entry name" value="YRDC"/>
    <property type="match status" value="1"/>
</dbReference>
<comment type="caution">
    <text evidence="12">The sequence shown here is derived from an EMBL/GenBank/DDBJ whole genome shotgun (WGS) entry which is preliminary data.</text>
</comment>
<evidence type="ECO:0000256" key="6">
    <source>
        <dbReference type="ARBA" id="ARBA00022833"/>
    </source>
</evidence>
<dbReference type="Gene3D" id="3.30.420.360">
    <property type="match status" value="1"/>
</dbReference>
<protein>
    <recommendedName>
        <fullName evidence="8">Carbamoyltransferase</fullName>
        <ecNumber evidence="8">6.2.-.-</ecNumber>
    </recommendedName>
</protein>
<evidence type="ECO:0000256" key="9">
    <source>
        <dbReference type="PROSITE-ProRule" id="PRU00520"/>
    </source>
</evidence>
<dbReference type="SUPFAM" id="SSF54975">
    <property type="entry name" value="Acylphosphatase/BLUF domain-like"/>
    <property type="match status" value="1"/>
</dbReference>
<evidence type="ECO:0000259" key="11">
    <source>
        <dbReference type="PROSITE" id="PS51163"/>
    </source>
</evidence>
<dbReference type="InterPro" id="IPR006070">
    <property type="entry name" value="Sua5-like_dom"/>
</dbReference>
<keyword evidence="4" id="KW-0479">Metal-binding</keyword>
<evidence type="ECO:0000256" key="1">
    <source>
        <dbReference type="ARBA" id="ARBA00004711"/>
    </source>
</evidence>
<dbReference type="SUPFAM" id="SSF55821">
    <property type="entry name" value="YrdC/RibB"/>
    <property type="match status" value="1"/>
</dbReference>
<dbReference type="InterPro" id="IPR017968">
    <property type="entry name" value="Acylphosphatase_CS"/>
</dbReference>
<evidence type="ECO:0000256" key="3">
    <source>
        <dbReference type="ARBA" id="ARBA00022598"/>
    </source>
</evidence>
<proteinExistence type="inferred from homology"/>
<dbReference type="GO" id="GO:0016874">
    <property type="term" value="F:ligase activity"/>
    <property type="evidence" value="ECO:0007669"/>
    <property type="project" value="UniProtKB-KW"/>
</dbReference>
<comment type="catalytic activity">
    <reaction evidence="7">
        <text>C-terminal L-cysteinyl-[HypE protein] + carbamoyl phosphate + ATP + H2O = C-terminal S-carboxamide-L-cysteinyl-[HypE protein] + AMP + phosphate + diphosphate + H(+)</text>
        <dbReference type="Rhea" id="RHEA:55636"/>
        <dbReference type="Rhea" id="RHEA-COMP:14247"/>
        <dbReference type="Rhea" id="RHEA-COMP:14392"/>
        <dbReference type="ChEBI" id="CHEBI:15377"/>
        <dbReference type="ChEBI" id="CHEBI:15378"/>
        <dbReference type="ChEBI" id="CHEBI:30616"/>
        <dbReference type="ChEBI" id="CHEBI:33019"/>
        <dbReference type="ChEBI" id="CHEBI:43474"/>
        <dbReference type="ChEBI" id="CHEBI:58228"/>
        <dbReference type="ChEBI" id="CHEBI:76913"/>
        <dbReference type="ChEBI" id="CHEBI:139126"/>
        <dbReference type="ChEBI" id="CHEBI:456215"/>
    </reaction>
</comment>
<dbReference type="InterPro" id="IPR051060">
    <property type="entry name" value="Carbamoyltrans_HypF-like"/>
</dbReference>
<keyword evidence="5" id="KW-0863">Zinc-finger</keyword>
<dbReference type="EC" id="6.2.-.-" evidence="8"/>
<dbReference type="RefSeq" id="WP_379942585.1">
    <property type="nucleotide sequence ID" value="NZ_JBHTIB010000012.1"/>
</dbReference>
<dbReference type="InterPro" id="IPR004421">
    <property type="entry name" value="Carbamoyltransferase_HypF"/>
</dbReference>
<evidence type="ECO:0000256" key="8">
    <source>
        <dbReference type="PIRNR" id="PIRNR006256"/>
    </source>
</evidence>
<dbReference type="InterPro" id="IPR036046">
    <property type="entry name" value="Acylphosphatase-like_dom_sf"/>
</dbReference>
<dbReference type="PROSITE" id="PS00150">
    <property type="entry name" value="ACYLPHOSPHATASE_1"/>
    <property type="match status" value="1"/>
</dbReference>
<keyword evidence="9" id="KW-0378">Hydrolase</keyword>
<dbReference type="Proteomes" id="UP001597011">
    <property type="component" value="Unassembled WGS sequence"/>
</dbReference>
<gene>
    <name evidence="12" type="primary">hypF</name>
    <name evidence="12" type="ORF">ACFQ0I_12035</name>
</gene>
<dbReference type="PANTHER" id="PTHR42959">
    <property type="entry name" value="CARBAMOYLTRANSFERASE"/>
    <property type="match status" value="1"/>
</dbReference>
<dbReference type="PANTHER" id="PTHR42959:SF1">
    <property type="entry name" value="CARBAMOYLTRANSFERASE HYPF"/>
    <property type="match status" value="1"/>
</dbReference>
<dbReference type="InterPro" id="IPR043129">
    <property type="entry name" value="ATPase_NBD"/>
</dbReference>
<dbReference type="NCBIfam" id="TIGR00143">
    <property type="entry name" value="hypF"/>
    <property type="match status" value="1"/>
</dbReference>
<dbReference type="PROSITE" id="PS51160">
    <property type="entry name" value="ACYLPHOSPHATASE_3"/>
    <property type="match status" value="1"/>
</dbReference>
<comment type="catalytic activity">
    <reaction evidence="9">
        <text>an acyl phosphate + H2O = a carboxylate + phosphate + H(+)</text>
        <dbReference type="Rhea" id="RHEA:14965"/>
        <dbReference type="ChEBI" id="CHEBI:15377"/>
        <dbReference type="ChEBI" id="CHEBI:15378"/>
        <dbReference type="ChEBI" id="CHEBI:29067"/>
        <dbReference type="ChEBI" id="CHEBI:43474"/>
        <dbReference type="ChEBI" id="CHEBI:59918"/>
        <dbReference type="EC" id="3.6.1.7"/>
    </reaction>
</comment>
<evidence type="ECO:0000313" key="13">
    <source>
        <dbReference type="Proteomes" id="UP001597011"/>
    </source>
</evidence>
<dbReference type="InterPro" id="IPR001792">
    <property type="entry name" value="Acylphosphatase-like_dom"/>
</dbReference>
<keyword evidence="6" id="KW-0862">Zinc</keyword>
<dbReference type="Pfam" id="PF01300">
    <property type="entry name" value="Sua5_yciO_yrdC"/>
    <property type="match status" value="1"/>
</dbReference>
<evidence type="ECO:0000256" key="5">
    <source>
        <dbReference type="ARBA" id="ARBA00022771"/>
    </source>
</evidence>
<name>A0ABW3BU97_9FLAO</name>
<dbReference type="Gene3D" id="3.30.420.40">
    <property type="match status" value="1"/>
</dbReference>
<feature type="active site" evidence="9">
    <location>
        <position position="19"/>
    </location>
</feature>
<dbReference type="InterPro" id="IPR041440">
    <property type="entry name" value="HypF_C"/>
</dbReference>
<sequence>MAKTYKIIVSGQVQGVGFRPYVYSLAKDFSLTGTVSNNEHGVIIYVTGAPKNAEGFYDNLIKNPPPVSKIISSAIEEVPIQNFNRFQIIPSSKEGQVNLPLTPDFAICDDCKKDIADVKNRRYNYAFTTCVNCGPRWSITKTFPFERAHTSIADFPMCESCNNEYTNPANRRFHSQTNTCPECGISFEFTDNRGNIFKAENIFKTIAKQLSEGKIIAIKNTSGYLLCCNAEDDGVVKKLRTLKNRPNKPFAVLYPSLELLQNEACLNAKAIDVLTSTERPITIISLSNYKGHIALQEVAPGLNQLGVMLPYTGILQLLANQLDVPIVATSGNIHGSPILSHKKDVEVKLKSVADYFLHHNLEITHPQDDSVLKISDKYNFECLFRRSRGYAPNYLNVEVQSNDKILALGADLKNSIAFFPNQHLYVGQYLGNLENFDVYNRFVEEIKAFINIFEQKPEVILVDKHPNYQSTQYGLELSKKWNTKLYFIQHHKAHLAAVLGEYGLFKDDNVLGVVWDGTGYGDDGAIWGGEFFKYNAGEMERLAHFEYFDWISGDKMSKEPRLSLFSLADESFHDLLNSKFSREELNVLTAIKSKNKLKTSSVGRLFDAVSSVLKICDFNSFEGEAAMLLENRIIDYNIGRCVNYCKGFSGKTIPTLLILKGVQSDIKNGLETAQIATNFLFTLASIIYKVAENSGSSKICLSGGVFQNTTLIDMLIELNDNRYKLYFNRNLTPNDENMAFGQMMYYLNCENRTHLQ</sequence>
<keyword evidence="13" id="KW-1185">Reference proteome</keyword>
<keyword evidence="3 12" id="KW-0436">Ligase</keyword>
<accession>A0ABW3BU97</accession>
<evidence type="ECO:0000259" key="10">
    <source>
        <dbReference type="PROSITE" id="PS51160"/>
    </source>
</evidence>
<evidence type="ECO:0000256" key="7">
    <source>
        <dbReference type="ARBA" id="ARBA00048220"/>
    </source>
</evidence>
<evidence type="ECO:0000256" key="4">
    <source>
        <dbReference type="ARBA" id="ARBA00022723"/>
    </source>
</evidence>
<dbReference type="InterPro" id="IPR055128">
    <property type="entry name" value="HypF_C_2"/>
</dbReference>